<gene>
    <name evidence="1" type="ORF">SAMN05421759_12810</name>
</gene>
<dbReference type="Proteomes" id="UP000186684">
    <property type="component" value="Unassembled WGS sequence"/>
</dbReference>
<dbReference type="RefSeq" id="WP_076451297.1">
    <property type="nucleotide sequence ID" value="NZ_FTOQ01000028.1"/>
</dbReference>
<keyword evidence="2" id="KW-1185">Reference proteome</keyword>
<evidence type="ECO:0000313" key="2">
    <source>
        <dbReference type="Proteomes" id="UP000186684"/>
    </source>
</evidence>
<accession>A0A1N7Q551</accession>
<dbReference type="AlphaFoldDB" id="A0A1N7Q551"/>
<dbReference type="OrthoDB" id="564699at2"/>
<proteinExistence type="predicted"/>
<evidence type="ECO:0000313" key="1">
    <source>
        <dbReference type="EMBL" id="SIT17965.1"/>
    </source>
</evidence>
<evidence type="ECO:0008006" key="3">
    <source>
        <dbReference type="Google" id="ProtNLM"/>
    </source>
</evidence>
<sequence length="361" mass="36489">MFTSAFLGLPYMAPSQAQKHVTHNEALRRLDMIVQLGVVDRGRTAPPATPADGQRHIVGAAPTGAWTGRADDVAVHEGGAWHFLTPGTGWQAYVADAAEMVVWDGAAWTPVGGDLQNLPGLGINATSDATNRLAVSAPATLLTHEGAGHQVKINKAAPGDTASLLFQTGWSGRAEMGTAGTDGFAIKVSADGVAWAEALVFDPATGHASGAAVQGAATDTTPGRLMRADWGYGPGNVLGAVAQAGGTPTGAVLEAGADYLRLACGTQIAWGAVTLTRLDAATLGATWTLPQPFAGDAFAQGSIDATDAAALSPGAAGLGPVMCSAGTGTALDLRLSRIAGQTDFAPGESCTVRVTATGRWV</sequence>
<name>A0A1N7Q551_9RHOB</name>
<dbReference type="InterPro" id="IPR021251">
    <property type="entry name" value="DUF2793"/>
</dbReference>
<dbReference type="STRING" id="633194.SAMN05421759_12810"/>
<dbReference type="Pfam" id="PF10983">
    <property type="entry name" value="DUF2793"/>
    <property type="match status" value="1"/>
</dbReference>
<protein>
    <recommendedName>
        <fullName evidence="3">DUF2793 domain-containing protein</fullName>
    </recommendedName>
</protein>
<reference evidence="2" key="1">
    <citation type="submission" date="2017-01" db="EMBL/GenBank/DDBJ databases">
        <authorList>
            <person name="Varghese N."/>
            <person name="Submissions S."/>
        </authorList>
    </citation>
    <scope>NUCLEOTIDE SEQUENCE [LARGE SCALE GENOMIC DNA]</scope>
    <source>
        <strain evidence="2">DSM 29430</strain>
    </source>
</reference>
<organism evidence="1 2">
    <name type="scientific">Roseivivax lentus</name>
    <dbReference type="NCBI Taxonomy" id="633194"/>
    <lineage>
        <taxon>Bacteria</taxon>
        <taxon>Pseudomonadati</taxon>
        <taxon>Pseudomonadota</taxon>
        <taxon>Alphaproteobacteria</taxon>
        <taxon>Rhodobacterales</taxon>
        <taxon>Roseobacteraceae</taxon>
        <taxon>Roseivivax</taxon>
    </lineage>
</organism>
<dbReference type="EMBL" id="FTOQ01000028">
    <property type="protein sequence ID" value="SIT17965.1"/>
    <property type="molecule type" value="Genomic_DNA"/>
</dbReference>